<name>A0A7D9H383_9GAMM</name>
<organism evidence="1">
    <name type="scientific">uncultured Woeseiaceae bacterium</name>
    <dbReference type="NCBI Taxonomy" id="1983305"/>
    <lineage>
        <taxon>Bacteria</taxon>
        <taxon>Pseudomonadati</taxon>
        <taxon>Pseudomonadota</taxon>
        <taxon>Gammaproteobacteria</taxon>
        <taxon>Woeseiales</taxon>
        <taxon>Woeseiaceae</taxon>
        <taxon>environmental samples</taxon>
    </lineage>
</organism>
<dbReference type="EMBL" id="LR633966">
    <property type="protein sequence ID" value="VUX54970.1"/>
    <property type="molecule type" value="Genomic_DNA"/>
</dbReference>
<protein>
    <submittedName>
        <fullName evidence="1">Uncharacterized protein</fullName>
    </submittedName>
</protein>
<reference evidence="1" key="1">
    <citation type="submission" date="2019-07" db="EMBL/GenBank/DDBJ databases">
        <authorList>
            <person name="Weber M."/>
            <person name="Kostadinov I."/>
            <person name="Kostadinov D I."/>
        </authorList>
    </citation>
    <scope>NUCLEOTIDE SEQUENCE</scope>
    <source>
        <strain evidence="1">Gfbio:sag-sample-b02:053724c1-46a9-4a36-b237-ea2bf867836b</strain>
    </source>
</reference>
<accession>A0A7D9H383</accession>
<evidence type="ECO:0000313" key="1">
    <source>
        <dbReference type="EMBL" id="VUX54970.1"/>
    </source>
</evidence>
<proteinExistence type="predicted"/>
<gene>
    <name evidence="1" type="ORF">JTBB02_V1_60013</name>
</gene>
<dbReference type="AlphaFoldDB" id="A0A7D9H383"/>
<sequence length="94" mass="10711">MSLITDSEREDFKRCIVEADLFVNDFKLTEQKDADGPKDGYFRTGMVTVRYSPPTSAAPTYKPTGIARTYRAGVVPTWPVEFERELKANIFKTQ</sequence>